<gene>
    <name evidence="2" type="primary">RvY_08909-1</name>
    <name evidence="2" type="synonym">RvY_08909.1</name>
    <name evidence="2" type="ORF">RvY_08909</name>
</gene>
<dbReference type="AlphaFoldDB" id="A0A1D1VD34"/>
<evidence type="ECO:0000313" key="2">
    <source>
        <dbReference type="EMBL" id="GAU97647.1"/>
    </source>
</evidence>
<sequence>LATWRNRAENQTSESRGMVINGYPTALVNDVVPISLDTRGFERRHSLGRAADKYGSFRVKTSLSGDGLHGRKPEACDIKDSPGRSGRCRNRSVP</sequence>
<dbReference type="EMBL" id="BDGG01000004">
    <property type="protein sequence ID" value="GAU97647.1"/>
    <property type="molecule type" value="Genomic_DNA"/>
</dbReference>
<feature type="compositionally biased region" description="Basic and acidic residues" evidence="1">
    <location>
        <begin position="68"/>
        <end position="82"/>
    </location>
</feature>
<keyword evidence="3" id="KW-1185">Reference proteome</keyword>
<protein>
    <submittedName>
        <fullName evidence="2">Uncharacterized protein</fullName>
    </submittedName>
</protein>
<comment type="caution">
    <text evidence="2">The sequence shown here is derived from an EMBL/GenBank/DDBJ whole genome shotgun (WGS) entry which is preliminary data.</text>
</comment>
<proteinExistence type="predicted"/>
<reference evidence="2 3" key="1">
    <citation type="journal article" date="2016" name="Nat. Commun.">
        <title>Extremotolerant tardigrade genome and improved radiotolerance of human cultured cells by tardigrade-unique protein.</title>
        <authorList>
            <person name="Hashimoto T."/>
            <person name="Horikawa D.D."/>
            <person name="Saito Y."/>
            <person name="Kuwahara H."/>
            <person name="Kozuka-Hata H."/>
            <person name="Shin-I T."/>
            <person name="Minakuchi Y."/>
            <person name="Ohishi K."/>
            <person name="Motoyama A."/>
            <person name="Aizu T."/>
            <person name="Enomoto A."/>
            <person name="Kondo K."/>
            <person name="Tanaka S."/>
            <person name="Hara Y."/>
            <person name="Koshikawa S."/>
            <person name="Sagara H."/>
            <person name="Miura T."/>
            <person name="Yokobori S."/>
            <person name="Miyagawa K."/>
            <person name="Suzuki Y."/>
            <person name="Kubo T."/>
            <person name="Oyama M."/>
            <person name="Kohara Y."/>
            <person name="Fujiyama A."/>
            <person name="Arakawa K."/>
            <person name="Katayama T."/>
            <person name="Toyoda A."/>
            <person name="Kunieda T."/>
        </authorList>
    </citation>
    <scope>NUCLEOTIDE SEQUENCE [LARGE SCALE GENOMIC DNA]</scope>
    <source>
        <strain evidence="2 3">YOKOZUNA-1</strain>
    </source>
</reference>
<feature type="region of interest" description="Disordered" evidence="1">
    <location>
        <begin position="62"/>
        <end position="94"/>
    </location>
</feature>
<accession>A0A1D1VD34</accession>
<evidence type="ECO:0000313" key="3">
    <source>
        <dbReference type="Proteomes" id="UP000186922"/>
    </source>
</evidence>
<dbReference type="Proteomes" id="UP000186922">
    <property type="component" value="Unassembled WGS sequence"/>
</dbReference>
<feature type="non-terminal residue" evidence="2">
    <location>
        <position position="1"/>
    </location>
</feature>
<evidence type="ECO:0000256" key="1">
    <source>
        <dbReference type="SAM" id="MobiDB-lite"/>
    </source>
</evidence>
<organism evidence="2 3">
    <name type="scientific">Ramazzottius varieornatus</name>
    <name type="common">Water bear</name>
    <name type="synonym">Tardigrade</name>
    <dbReference type="NCBI Taxonomy" id="947166"/>
    <lineage>
        <taxon>Eukaryota</taxon>
        <taxon>Metazoa</taxon>
        <taxon>Ecdysozoa</taxon>
        <taxon>Tardigrada</taxon>
        <taxon>Eutardigrada</taxon>
        <taxon>Parachela</taxon>
        <taxon>Hypsibioidea</taxon>
        <taxon>Ramazzottiidae</taxon>
        <taxon>Ramazzottius</taxon>
    </lineage>
</organism>
<name>A0A1D1VD34_RAMVA</name>